<evidence type="ECO:0000256" key="2">
    <source>
        <dbReference type="ARBA" id="ARBA00023002"/>
    </source>
</evidence>
<reference evidence="6" key="1">
    <citation type="submission" date="2015-11" db="EMBL/GenBank/DDBJ databases">
        <authorList>
            <person name="Dugat-Bony E."/>
        </authorList>
    </citation>
    <scope>NUCLEOTIDE SEQUENCE [LARGE SCALE GENOMIC DNA]</scope>
    <source>
        <strain evidence="6">Mu292</strain>
    </source>
</reference>
<dbReference type="PRINTS" id="PR00080">
    <property type="entry name" value="SDRFAMILY"/>
</dbReference>
<evidence type="ECO:0000256" key="1">
    <source>
        <dbReference type="ARBA" id="ARBA00006484"/>
    </source>
</evidence>
<name>A0A0X2NN41_9CORY</name>
<dbReference type="PROSITE" id="PS00061">
    <property type="entry name" value="ADH_SHORT"/>
    <property type="match status" value="1"/>
</dbReference>
<reference evidence="4" key="2">
    <citation type="submission" date="2015-11" db="EMBL/GenBank/DDBJ databases">
        <authorList>
            <person name="Zhang Y."/>
            <person name="Guo Z."/>
        </authorList>
    </citation>
    <scope>NUCLEOTIDE SEQUENCE [LARGE SCALE GENOMIC DNA]</scope>
    <source>
        <strain evidence="4">Mu292</strain>
    </source>
</reference>
<dbReference type="Proteomes" id="UP000319986">
    <property type="component" value="Unassembled WGS sequence"/>
</dbReference>
<dbReference type="OrthoDB" id="658698at2"/>
<evidence type="ECO:0000256" key="3">
    <source>
        <dbReference type="RuleBase" id="RU000363"/>
    </source>
</evidence>
<evidence type="ECO:0000313" key="5">
    <source>
        <dbReference type="EMBL" id="GEC86504.1"/>
    </source>
</evidence>
<gene>
    <name evidence="5" type="ORF">CVA01_18180</name>
    <name evidence="4" type="ORF">CVAR292_02240</name>
</gene>
<sequence length="248" mass="25119">MNSPNPSRVAVVTGAGGGLGRAFSTALARDGWTVAALGRTLSSLSETVTACAAASAADNSPQPHSAVVCDVTDETSVVDAVRTVTDRYGRLDVLVNNAGTPGPTGRIDGVDAEAFEHTLRTNTLGTFLCTREAFAWMASHGGGRIINNGSIAAHAPRAGVAAYAASKAAVASLTVSTALDGRDLGITATELDIGNARTELLSTFSSTEPMFDAAEAARLLVTVADLPADISVDAVTVTAAGMPYLGRG</sequence>
<protein>
    <submittedName>
        <fullName evidence="5">Oxidoreductase</fullName>
    </submittedName>
</protein>
<dbReference type="PANTHER" id="PTHR43669">
    <property type="entry name" value="5-KETO-D-GLUCONATE 5-REDUCTASE"/>
    <property type="match status" value="1"/>
</dbReference>
<keyword evidence="2" id="KW-0560">Oxidoreductase</keyword>
<evidence type="ECO:0000313" key="7">
    <source>
        <dbReference type="Proteomes" id="UP000319986"/>
    </source>
</evidence>
<dbReference type="Gene3D" id="3.40.50.720">
    <property type="entry name" value="NAD(P)-binding Rossmann-like Domain"/>
    <property type="match status" value="1"/>
</dbReference>
<dbReference type="SUPFAM" id="SSF51735">
    <property type="entry name" value="NAD(P)-binding Rossmann-fold domains"/>
    <property type="match status" value="1"/>
</dbReference>
<dbReference type="EMBL" id="BJNT01000014">
    <property type="protein sequence ID" value="GEC86504.1"/>
    <property type="molecule type" value="Genomic_DNA"/>
</dbReference>
<reference evidence="5 7" key="3">
    <citation type="submission" date="2019-06" db="EMBL/GenBank/DDBJ databases">
        <title>Whole genome shotgun sequence of Corynebacterium variabile NBRC 15286.</title>
        <authorList>
            <person name="Hosoyama A."/>
            <person name="Uohara A."/>
            <person name="Ohji S."/>
            <person name="Ichikawa N."/>
        </authorList>
    </citation>
    <scope>NUCLEOTIDE SEQUENCE [LARGE SCALE GENOMIC DNA]</scope>
    <source>
        <strain evidence="5 7">NBRC 15286</strain>
    </source>
</reference>
<keyword evidence="6" id="KW-1185">Reference proteome</keyword>
<organism evidence="4 6">
    <name type="scientific">Corynebacterium variabile</name>
    <dbReference type="NCBI Taxonomy" id="1727"/>
    <lineage>
        <taxon>Bacteria</taxon>
        <taxon>Bacillati</taxon>
        <taxon>Actinomycetota</taxon>
        <taxon>Actinomycetes</taxon>
        <taxon>Mycobacteriales</taxon>
        <taxon>Corynebacteriaceae</taxon>
        <taxon>Corynebacterium</taxon>
    </lineage>
</organism>
<dbReference type="EMBL" id="FAUH01000016">
    <property type="protein sequence ID" value="CUU66892.1"/>
    <property type="molecule type" value="Genomic_DNA"/>
</dbReference>
<dbReference type="InterPro" id="IPR020904">
    <property type="entry name" value="Sc_DH/Rdtase_CS"/>
</dbReference>
<accession>A0A0X2NN41</accession>
<dbReference type="Pfam" id="PF00106">
    <property type="entry name" value="adh_short"/>
    <property type="match status" value="1"/>
</dbReference>
<dbReference type="CDD" id="cd05233">
    <property type="entry name" value="SDR_c"/>
    <property type="match status" value="1"/>
</dbReference>
<dbReference type="RefSeq" id="WP_073884535.1">
    <property type="nucleotide sequence ID" value="NZ_BJNT01000014.1"/>
</dbReference>
<dbReference type="Proteomes" id="UP000182498">
    <property type="component" value="Unassembled WGS sequence"/>
</dbReference>
<dbReference type="GO" id="GO:0016491">
    <property type="term" value="F:oxidoreductase activity"/>
    <property type="evidence" value="ECO:0007669"/>
    <property type="project" value="UniProtKB-KW"/>
</dbReference>
<evidence type="ECO:0000313" key="4">
    <source>
        <dbReference type="EMBL" id="CUU66892.1"/>
    </source>
</evidence>
<dbReference type="AlphaFoldDB" id="A0A0X2NN41"/>
<dbReference type="GeneID" id="82887947"/>
<proteinExistence type="inferred from homology"/>
<dbReference type="PANTHER" id="PTHR43669:SF3">
    <property type="entry name" value="ALCOHOL DEHYDROGENASE, PUTATIVE (AFU_ORTHOLOGUE AFUA_3G03445)-RELATED"/>
    <property type="match status" value="1"/>
</dbReference>
<comment type="similarity">
    <text evidence="1 3">Belongs to the short-chain dehydrogenases/reductases (SDR) family.</text>
</comment>
<dbReference type="InterPro" id="IPR036291">
    <property type="entry name" value="NAD(P)-bd_dom_sf"/>
</dbReference>
<evidence type="ECO:0000313" key="6">
    <source>
        <dbReference type="Proteomes" id="UP000182498"/>
    </source>
</evidence>
<dbReference type="PRINTS" id="PR00081">
    <property type="entry name" value="GDHRDH"/>
</dbReference>
<dbReference type="InterPro" id="IPR002347">
    <property type="entry name" value="SDR_fam"/>
</dbReference>